<gene>
    <name evidence="1" type="ORF">M438DRAFT_74772</name>
</gene>
<dbReference type="GeneID" id="40752596"/>
<organism evidence="1 2">
    <name type="scientific">Aureobasidium pullulans EXF-150</name>
    <dbReference type="NCBI Taxonomy" id="1043002"/>
    <lineage>
        <taxon>Eukaryota</taxon>
        <taxon>Fungi</taxon>
        <taxon>Dikarya</taxon>
        <taxon>Ascomycota</taxon>
        <taxon>Pezizomycotina</taxon>
        <taxon>Dothideomycetes</taxon>
        <taxon>Dothideomycetidae</taxon>
        <taxon>Dothideales</taxon>
        <taxon>Saccotheciaceae</taxon>
        <taxon>Aureobasidium</taxon>
    </lineage>
</organism>
<dbReference type="HOGENOM" id="CLU_1844706_0_0_1"/>
<name>A0A074X7X3_AURPU</name>
<dbReference type="EMBL" id="KL584991">
    <property type="protein sequence ID" value="KEQ81493.1"/>
    <property type="molecule type" value="Genomic_DNA"/>
</dbReference>
<keyword evidence="2" id="KW-1185">Reference proteome</keyword>
<evidence type="ECO:0000313" key="2">
    <source>
        <dbReference type="Proteomes" id="UP000030706"/>
    </source>
</evidence>
<protein>
    <submittedName>
        <fullName evidence="1">Uncharacterized protein</fullName>
    </submittedName>
</protein>
<dbReference type="Proteomes" id="UP000030706">
    <property type="component" value="Unassembled WGS sequence"/>
</dbReference>
<evidence type="ECO:0000313" key="1">
    <source>
        <dbReference type="EMBL" id="KEQ81493.1"/>
    </source>
</evidence>
<dbReference type="AlphaFoldDB" id="A0A074X7X3"/>
<dbReference type="RefSeq" id="XP_029757680.1">
    <property type="nucleotide sequence ID" value="XM_029910290.1"/>
</dbReference>
<accession>A0A074X7X3</accession>
<reference evidence="1 2" key="1">
    <citation type="journal article" date="2014" name="BMC Genomics">
        <title>Genome sequencing of four Aureobasidium pullulans varieties: biotechnological potential, stress tolerance, and description of new species.</title>
        <authorList>
            <person name="Gostin Ar C."/>
            <person name="Ohm R.A."/>
            <person name="Kogej T."/>
            <person name="Sonjak S."/>
            <person name="Turk M."/>
            <person name="Zajc J."/>
            <person name="Zalar P."/>
            <person name="Grube M."/>
            <person name="Sun H."/>
            <person name="Han J."/>
            <person name="Sharma A."/>
            <person name="Chiniquy J."/>
            <person name="Ngan C.Y."/>
            <person name="Lipzen A."/>
            <person name="Barry K."/>
            <person name="Grigoriev I.V."/>
            <person name="Gunde-Cimerman N."/>
        </authorList>
    </citation>
    <scope>NUCLEOTIDE SEQUENCE [LARGE SCALE GENOMIC DNA]</scope>
    <source>
        <strain evidence="1 2">EXF-150</strain>
    </source>
</reference>
<proteinExistence type="predicted"/>
<sequence length="139" mass="15270">MTRGGPLHALYVACSYMVSSGARTSTLGTLIIPLGCLCCQATTRTMVPTLEASPSSCSSYLPQDRLGSCNYCRGFESVSNKVLAGWNHVAWHQETQETPLASVIDLPVRQLLPNRVQISRLMLQLDRCGDLFYYALLPD</sequence>